<dbReference type="Gene3D" id="3.30.720.110">
    <property type="match status" value="1"/>
</dbReference>
<dbReference type="InterPro" id="IPR004360">
    <property type="entry name" value="Glyas_Fos-R_dOase_dom"/>
</dbReference>
<organism evidence="2 3">
    <name type="scientific">Roseateles asaccharophilus</name>
    <dbReference type="NCBI Taxonomy" id="582607"/>
    <lineage>
        <taxon>Bacteria</taxon>
        <taxon>Pseudomonadati</taxon>
        <taxon>Pseudomonadota</taxon>
        <taxon>Betaproteobacteria</taxon>
        <taxon>Burkholderiales</taxon>
        <taxon>Sphaerotilaceae</taxon>
        <taxon>Roseateles</taxon>
    </lineage>
</organism>
<evidence type="ECO:0000259" key="1">
    <source>
        <dbReference type="PROSITE" id="PS51819"/>
    </source>
</evidence>
<reference evidence="2 3" key="1">
    <citation type="submission" date="2023-07" db="EMBL/GenBank/DDBJ databases">
        <title>Sorghum-associated microbial communities from plants grown in Nebraska, USA.</title>
        <authorList>
            <person name="Schachtman D."/>
        </authorList>
    </citation>
    <scope>NUCLEOTIDE SEQUENCE [LARGE SCALE GENOMIC DNA]</scope>
    <source>
        <strain evidence="2 3">BE316</strain>
    </source>
</reference>
<dbReference type="RefSeq" id="WP_310326356.1">
    <property type="nucleotide sequence ID" value="NZ_JAVDXV010000002.1"/>
</dbReference>
<dbReference type="Proteomes" id="UP001180825">
    <property type="component" value="Unassembled WGS sequence"/>
</dbReference>
<dbReference type="PROSITE" id="PS51819">
    <property type="entry name" value="VOC"/>
    <property type="match status" value="1"/>
</dbReference>
<name>A0ABU2A4W2_9BURK</name>
<comment type="caution">
    <text evidence="2">The sequence shown here is derived from an EMBL/GenBank/DDBJ whole genome shotgun (WGS) entry which is preliminary data.</text>
</comment>
<evidence type="ECO:0000313" key="3">
    <source>
        <dbReference type="Proteomes" id="UP001180825"/>
    </source>
</evidence>
<gene>
    <name evidence="2" type="ORF">J2X21_001310</name>
</gene>
<dbReference type="InterPro" id="IPR029068">
    <property type="entry name" value="Glyas_Bleomycin-R_OHBP_Dase"/>
</dbReference>
<dbReference type="Pfam" id="PF00903">
    <property type="entry name" value="Glyoxalase"/>
    <property type="match status" value="1"/>
</dbReference>
<evidence type="ECO:0000313" key="2">
    <source>
        <dbReference type="EMBL" id="MDR7332184.1"/>
    </source>
</evidence>
<dbReference type="InterPro" id="IPR037523">
    <property type="entry name" value="VOC_core"/>
</dbReference>
<feature type="domain" description="VOC" evidence="1">
    <location>
        <begin position="4"/>
        <end position="125"/>
    </location>
</feature>
<proteinExistence type="predicted"/>
<sequence length="145" mass="15697">MKTNSYYPVLMTRDVAATAAFYERHFGFEALFTADWYVHLQSRDSGAAVSLAILDCGHATIPAPARGAPAAGVLLNFEVEDAEAEYGRLKAAGLTERLALRDEAFGQRHFIVQGPDGVLIDVIQLIPPSGEFAGQHTGYEASQLK</sequence>
<accession>A0ABU2A4W2</accession>
<keyword evidence="3" id="KW-1185">Reference proteome</keyword>
<dbReference type="EMBL" id="JAVDXV010000002">
    <property type="protein sequence ID" value="MDR7332184.1"/>
    <property type="molecule type" value="Genomic_DNA"/>
</dbReference>
<protein>
    <submittedName>
        <fullName evidence="2">Catechol 2,3-dioxygenase-like lactoylglutathione lyase family enzyme</fullName>
    </submittedName>
</protein>
<dbReference type="Gene3D" id="3.30.720.120">
    <property type="match status" value="1"/>
</dbReference>
<dbReference type="SUPFAM" id="SSF54593">
    <property type="entry name" value="Glyoxalase/Bleomycin resistance protein/Dihydroxybiphenyl dioxygenase"/>
    <property type="match status" value="1"/>
</dbReference>